<dbReference type="Proteomes" id="UP000309544">
    <property type="component" value="Unassembled WGS sequence"/>
</dbReference>
<dbReference type="AlphaFoldDB" id="A0A5C4RT66"/>
<evidence type="ECO:0000256" key="2">
    <source>
        <dbReference type="ARBA" id="ARBA00022448"/>
    </source>
</evidence>
<dbReference type="EMBL" id="VDCI01000011">
    <property type="protein sequence ID" value="TNJ34134.1"/>
    <property type="molecule type" value="Genomic_DNA"/>
</dbReference>
<proteinExistence type="inferred from homology"/>
<evidence type="ECO:0000313" key="11">
    <source>
        <dbReference type="Proteomes" id="UP000309544"/>
    </source>
</evidence>
<keyword evidence="11" id="KW-1185">Reference proteome</keyword>
<organism evidence="10 11">
    <name type="scientific">Prosthecochloris vibrioformis</name>
    <name type="common">Chlorobium vibrioforme</name>
    <dbReference type="NCBI Taxonomy" id="1098"/>
    <lineage>
        <taxon>Bacteria</taxon>
        <taxon>Pseudomonadati</taxon>
        <taxon>Chlorobiota</taxon>
        <taxon>Chlorobiia</taxon>
        <taxon>Chlorobiales</taxon>
        <taxon>Chlorobiaceae</taxon>
        <taxon>Prosthecochloris</taxon>
    </lineage>
</organism>
<comment type="caution">
    <text evidence="10">The sequence shown here is derived from an EMBL/GenBank/DDBJ whole genome shotgun (WGS) entry which is preliminary data.</text>
</comment>
<protein>
    <submittedName>
        <fullName evidence="10">QacE family quaternary ammonium compound efflux SMR transporter</fullName>
    </submittedName>
</protein>
<evidence type="ECO:0000256" key="3">
    <source>
        <dbReference type="ARBA" id="ARBA00022475"/>
    </source>
</evidence>
<evidence type="ECO:0000256" key="5">
    <source>
        <dbReference type="ARBA" id="ARBA00022989"/>
    </source>
</evidence>
<dbReference type="Gene3D" id="1.10.3730.20">
    <property type="match status" value="1"/>
</dbReference>
<dbReference type="GO" id="GO:0005886">
    <property type="term" value="C:plasma membrane"/>
    <property type="evidence" value="ECO:0007669"/>
    <property type="project" value="UniProtKB-SubCell"/>
</dbReference>
<dbReference type="GO" id="GO:0015199">
    <property type="term" value="F:amino-acid betaine transmembrane transporter activity"/>
    <property type="evidence" value="ECO:0007669"/>
    <property type="project" value="TreeGrafter"/>
</dbReference>
<sequence length="107" mass="11562">MSWIYLAIAIVAEVIGTAALKASDGFTKVQPSIVVLIGYTTAFYLLSLALRTIPVGITYAIWSGFGIILISVASWLFFDQRLDTPAIAGMLFIITGVMIINLFSKSV</sequence>
<dbReference type="PANTHER" id="PTHR30561">
    <property type="entry name" value="SMR FAMILY PROTON-DEPENDENT DRUG EFFLUX TRANSPORTER SUGE"/>
    <property type="match status" value="1"/>
</dbReference>
<evidence type="ECO:0000256" key="9">
    <source>
        <dbReference type="SAM" id="Phobius"/>
    </source>
</evidence>
<accession>A0A5C4RT66</accession>
<gene>
    <name evidence="10" type="ORF">FGF68_09845</name>
</gene>
<dbReference type="GO" id="GO:1990961">
    <property type="term" value="P:xenobiotic detoxification by transmembrane export across the plasma membrane"/>
    <property type="evidence" value="ECO:0007669"/>
    <property type="project" value="UniProtKB-ARBA"/>
</dbReference>
<keyword evidence="6 9" id="KW-0472">Membrane</keyword>
<dbReference type="FunFam" id="1.10.3730.20:FF:000001">
    <property type="entry name" value="Quaternary ammonium compound resistance transporter SugE"/>
    <property type="match status" value="1"/>
</dbReference>
<evidence type="ECO:0000256" key="4">
    <source>
        <dbReference type="ARBA" id="ARBA00022692"/>
    </source>
</evidence>
<dbReference type="InterPro" id="IPR045324">
    <property type="entry name" value="Small_multidrug_res"/>
</dbReference>
<feature type="transmembrane region" description="Helical" evidence="9">
    <location>
        <begin position="57"/>
        <end position="78"/>
    </location>
</feature>
<keyword evidence="3" id="KW-1003">Cell membrane</keyword>
<comment type="similarity">
    <text evidence="7 8">Belongs to the drug/metabolite transporter (DMT) superfamily. Small multidrug resistance (SMR) (TC 2.A.7.1) family.</text>
</comment>
<keyword evidence="5 9" id="KW-1133">Transmembrane helix</keyword>
<dbReference type="SUPFAM" id="SSF103481">
    <property type="entry name" value="Multidrug resistance efflux transporter EmrE"/>
    <property type="match status" value="1"/>
</dbReference>
<evidence type="ECO:0000256" key="8">
    <source>
        <dbReference type="RuleBase" id="RU003942"/>
    </source>
</evidence>
<dbReference type="GO" id="GO:0031460">
    <property type="term" value="P:glycine betaine transport"/>
    <property type="evidence" value="ECO:0007669"/>
    <property type="project" value="TreeGrafter"/>
</dbReference>
<comment type="subcellular location">
    <subcellularLocation>
        <location evidence="1 8">Cell membrane</location>
        <topology evidence="1 8">Multi-pass membrane protein</topology>
    </subcellularLocation>
</comment>
<feature type="transmembrane region" description="Helical" evidence="9">
    <location>
        <begin position="32"/>
        <end position="50"/>
    </location>
</feature>
<dbReference type="InterPro" id="IPR000390">
    <property type="entry name" value="Small_drug/metabolite_transptr"/>
</dbReference>
<name>A0A5C4RT66_PROVB</name>
<dbReference type="PANTHER" id="PTHR30561:SF1">
    <property type="entry name" value="MULTIDRUG TRANSPORTER EMRE"/>
    <property type="match status" value="1"/>
</dbReference>
<dbReference type="Pfam" id="PF00893">
    <property type="entry name" value="Multi_Drug_Res"/>
    <property type="match status" value="1"/>
</dbReference>
<evidence type="ECO:0000313" key="10">
    <source>
        <dbReference type="EMBL" id="TNJ34134.1"/>
    </source>
</evidence>
<feature type="transmembrane region" description="Helical" evidence="9">
    <location>
        <begin position="84"/>
        <end position="103"/>
    </location>
</feature>
<dbReference type="GO" id="GO:0015297">
    <property type="term" value="F:antiporter activity"/>
    <property type="evidence" value="ECO:0007669"/>
    <property type="project" value="TreeGrafter"/>
</dbReference>
<evidence type="ECO:0000256" key="1">
    <source>
        <dbReference type="ARBA" id="ARBA00004651"/>
    </source>
</evidence>
<evidence type="ECO:0000256" key="7">
    <source>
        <dbReference type="ARBA" id="ARBA00038032"/>
    </source>
</evidence>
<evidence type="ECO:0000256" key="6">
    <source>
        <dbReference type="ARBA" id="ARBA00023136"/>
    </source>
</evidence>
<dbReference type="RefSeq" id="WP_068866965.1">
    <property type="nucleotide sequence ID" value="NZ_VDCI01000011.1"/>
</dbReference>
<dbReference type="InterPro" id="IPR037185">
    <property type="entry name" value="EmrE-like"/>
</dbReference>
<reference evidence="10 11" key="1">
    <citation type="submission" date="2019-05" db="EMBL/GenBank/DDBJ databases">
        <title>Draft Whole-Genome sequence of the green sulfur bacterium Prosthecochloris vibrioformis DSM 260.</title>
        <authorList>
            <person name="Meyer T.E."/>
            <person name="Kyndt J.A."/>
        </authorList>
    </citation>
    <scope>NUCLEOTIDE SEQUENCE [LARGE SCALE GENOMIC DNA]</scope>
    <source>
        <strain evidence="10 11">DSM 260</strain>
    </source>
</reference>
<keyword evidence="2" id="KW-0813">Transport</keyword>
<dbReference type="GO" id="GO:0015220">
    <property type="term" value="F:choline transmembrane transporter activity"/>
    <property type="evidence" value="ECO:0007669"/>
    <property type="project" value="TreeGrafter"/>
</dbReference>
<keyword evidence="4 8" id="KW-0812">Transmembrane</keyword>